<dbReference type="Pfam" id="PF01555">
    <property type="entry name" value="N6_N4_Mtase"/>
    <property type="match status" value="1"/>
</dbReference>
<comment type="caution">
    <text evidence="4">The sequence shown here is derived from an EMBL/GenBank/DDBJ whole genome shotgun (WGS) entry which is preliminary data.</text>
</comment>
<dbReference type="EMBL" id="QJPH01000544">
    <property type="protein sequence ID" value="PZN70747.1"/>
    <property type="molecule type" value="Genomic_DNA"/>
</dbReference>
<evidence type="ECO:0000256" key="2">
    <source>
        <dbReference type="ARBA" id="ARBA00022679"/>
    </source>
</evidence>
<dbReference type="GO" id="GO:0032259">
    <property type="term" value="P:methylation"/>
    <property type="evidence" value="ECO:0007669"/>
    <property type="project" value="UniProtKB-KW"/>
</dbReference>
<evidence type="ECO:0000313" key="5">
    <source>
        <dbReference type="Proteomes" id="UP000249396"/>
    </source>
</evidence>
<dbReference type="Gene3D" id="3.40.50.150">
    <property type="entry name" value="Vaccinia Virus protein VP39"/>
    <property type="match status" value="2"/>
</dbReference>
<dbReference type="AlphaFoldDB" id="A0A2W4SG87"/>
<proteinExistence type="predicted"/>
<feature type="domain" description="DNA methylase N-4/N-6" evidence="3">
    <location>
        <begin position="116"/>
        <end position="169"/>
    </location>
</feature>
<evidence type="ECO:0000256" key="1">
    <source>
        <dbReference type="ARBA" id="ARBA00022603"/>
    </source>
</evidence>
<dbReference type="InterPro" id="IPR002941">
    <property type="entry name" value="DNA_methylase_N4/N6"/>
</dbReference>
<dbReference type="InterPro" id="IPR029063">
    <property type="entry name" value="SAM-dependent_MTases_sf"/>
</dbReference>
<reference evidence="4 5" key="1">
    <citation type="journal article" date="2018" name="Aquat. Microb. Ecol.">
        <title>Gammaproteobacterial methanotrophs dominate.</title>
        <authorList>
            <person name="Rissanen A.J."/>
            <person name="Saarenheimo J."/>
            <person name="Tiirola M."/>
            <person name="Peura S."/>
            <person name="Aalto S.L."/>
            <person name="Karvinen A."/>
            <person name="Nykanen H."/>
        </authorList>
    </citation>
    <scope>NUCLEOTIDE SEQUENCE [LARGE SCALE GENOMIC DNA]</scope>
    <source>
        <strain evidence="4">AMbin10</strain>
    </source>
</reference>
<evidence type="ECO:0000313" key="4">
    <source>
        <dbReference type="EMBL" id="PZN70747.1"/>
    </source>
</evidence>
<gene>
    <name evidence="4" type="ORF">DM484_28015</name>
</gene>
<sequence>MSENLSLDFDATETTASPTGPVTALGLTFENDQARRAHFIGLLQEKLQDPEFRKIEGFPIGADEDILALSDPPYYTACPNPWIADFIAEWEAQKPEQPEGYNYHREPFAADVSEGKNDPIYNAHSYHTKVPHKAIMRYILHYTQPGDIVFDGFCGTGMTGVAAQLCGNRETLMSLGYQVKPDGTILQEETDENGQNVWKPFSKLGVRRAVLNDLSPAATFIAYNYNTPVDVATFEQEAKRILKKVEDECGWIYETLHTDGKTKGKINYTVWSEVFNCPHCGKEVIFFDDAVDHETFAVNENFHCPHCAAELDKKSLQRQWQSYFDAPRNETHRLVRYAPVLINYQMGKYRYEKKPDEADLSLLRQIEDTAIQNWFPTFEMPGAYGQTAITCQSTTNIGGLPTSSLDYIFIDPPFGNNLHYSELNFFWEAWLKVLTQRMPEAVMDKGRNRTLHDYQVLMSAAFQELHRALKSGRWVTIEFHNSSNSVWVAIQEALELAGFVVADVRTLDKQQETYKQSIQKLVKQDLVISAYKPNGGLEDRFMLEAGTEEGVWDFVRTHLKQLPVFVSKDRQLEVIPERMNYLLFDRMIAFHVRRGVLVPMNSADFYAGLEQRFSVREEMYFLPDQAVEFDKKRITVTGIQQFSLFVTDEASAIQWLRQLIKEKPQSTSDINPQFMKQLGGYSKNEKMLELSTLLEQNFLCFDGKGPVPNQIHSYLSGNWQEMRRLESDSTALISKAKDRWYAPDPNKAGDLEKLREKALFKEFEEYVGLANSQPTKKLKVFRLEAVRAGFKRAWQVRDYATIVAVANKIPNNVLEEDPKLLMWYDQAVTRMGGV</sequence>
<keyword evidence="1 4" id="KW-0489">Methyltransferase</keyword>
<protein>
    <submittedName>
        <fullName evidence="4">DNA methylase</fullName>
    </submittedName>
</protein>
<name>A0A2W4SG87_9GAMM</name>
<dbReference type="GO" id="GO:0003677">
    <property type="term" value="F:DNA binding"/>
    <property type="evidence" value="ECO:0007669"/>
    <property type="project" value="InterPro"/>
</dbReference>
<accession>A0A2W4SG87</accession>
<dbReference type="GO" id="GO:0008170">
    <property type="term" value="F:N-methyltransferase activity"/>
    <property type="evidence" value="ECO:0007669"/>
    <property type="project" value="InterPro"/>
</dbReference>
<dbReference type="SUPFAM" id="SSF53335">
    <property type="entry name" value="S-adenosyl-L-methionine-dependent methyltransferases"/>
    <property type="match status" value="2"/>
</dbReference>
<keyword evidence="2" id="KW-0808">Transferase</keyword>
<dbReference type="Proteomes" id="UP000249396">
    <property type="component" value="Unassembled WGS sequence"/>
</dbReference>
<organism evidence="4 5">
    <name type="scientific">Candidatus Methylumidiphilus alinenensis</name>
    <dbReference type="NCBI Taxonomy" id="2202197"/>
    <lineage>
        <taxon>Bacteria</taxon>
        <taxon>Pseudomonadati</taxon>
        <taxon>Pseudomonadota</taxon>
        <taxon>Gammaproteobacteria</taxon>
        <taxon>Methylococcales</taxon>
        <taxon>Candidatus Methylumidiphilus</taxon>
    </lineage>
</organism>
<evidence type="ECO:0000259" key="3">
    <source>
        <dbReference type="Pfam" id="PF01555"/>
    </source>
</evidence>